<dbReference type="EMBL" id="KV427626">
    <property type="protein sequence ID" value="KZT06190.1"/>
    <property type="molecule type" value="Genomic_DNA"/>
</dbReference>
<name>A0A165E3N1_9APHY</name>
<keyword evidence="3" id="KW-1185">Reference proteome</keyword>
<sequence length="190" mass="19978">MQHLTLLLSALFLAVLAALPAAAFPDLTKACGKNAQVTKNTSFVYDSKTIWVTTQSCPGFAALSNSSRTPGTVNSTLLNGDGQVSVCNDACNVECAKNQTDAVEDDCYYLSDAIESLTPQSFTAPALSLTTFSFGAGCEYNYANFDKVDYSVCYADVGYVGAITANECSADSTGGSCVSTDANDNDWVVE</sequence>
<dbReference type="Proteomes" id="UP000076871">
    <property type="component" value="Unassembled WGS sequence"/>
</dbReference>
<keyword evidence="1" id="KW-0732">Signal</keyword>
<gene>
    <name evidence="2" type="ORF">LAESUDRAFT_759721</name>
</gene>
<reference evidence="2 3" key="1">
    <citation type="journal article" date="2016" name="Mol. Biol. Evol.">
        <title>Comparative Genomics of Early-Diverging Mushroom-Forming Fungi Provides Insights into the Origins of Lignocellulose Decay Capabilities.</title>
        <authorList>
            <person name="Nagy L.G."/>
            <person name="Riley R."/>
            <person name="Tritt A."/>
            <person name="Adam C."/>
            <person name="Daum C."/>
            <person name="Floudas D."/>
            <person name="Sun H."/>
            <person name="Yadav J.S."/>
            <person name="Pangilinan J."/>
            <person name="Larsson K.H."/>
            <person name="Matsuura K."/>
            <person name="Barry K."/>
            <person name="Labutti K."/>
            <person name="Kuo R."/>
            <person name="Ohm R.A."/>
            <person name="Bhattacharya S.S."/>
            <person name="Shirouzu T."/>
            <person name="Yoshinaga Y."/>
            <person name="Martin F.M."/>
            <person name="Grigoriev I.V."/>
            <person name="Hibbett D.S."/>
        </authorList>
    </citation>
    <scope>NUCLEOTIDE SEQUENCE [LARGE SCALE GENOMIC DNA]</scope>
    <source>
        <strain evidence="2 3">93-53</strain>
    </source>
</reference>
<protein>
    <submittedName>
        <fullName evidence="2">Uncharacterized protein</fullName>
    </submittedName>
</protein>
<evidence type="ECO:0000313" key="2">
    <source>
        <dbReference type="EMBL" id="KZT06190.1"/>
    </source>
</evidence>
<organism evidence="2 3">
    <name type="scientific">Laetiporus sulphureus 93-53</name>
    <dbReference type="NCBI Taxonomy" id="1314785"/>
    <lineage>
        <taxon>Eukaryota</taxon>
        <taxon>Fungi</taxon>
        <taxon>Dikarya</taxon>
        <taxon>Basidiomycota</taxon>
        <taxon>Agaricomycotina</taxon>
        <taxon>Agaricomycetes</taxon>
        <taxon>Polyporales</taxon>
        <taxon>Laetiporus</taxon>
    </lineage>
</organism>
<feature type="signal peptide" evidence="1">
    <location>
        <begin position="1"/>
        <end position="23"/>
    </location>
</feature>
<evidence type="ECO:0000256" key="1">
    <source>
        <dbReference type="SAM" id="SignalP"/>
    </source>
</evidence>
<dbReference type="AlphaFoldDB" id="A0A165E3N1"/>
<feature type="chain" id="PRO_5007856996" evidence="1">
    <location>
        <begin position="24"/>
        <end position="190"/>
    </location>
</feature>
<dbReference type="RefSeq" id="XP_040763930.1">
    <property type="nucleotide sequence ID" value="XM_040912629.1"/>
</dbReference>
<dbReference type="OrthoDB" id="2780763at2759"/>
<accession>A0A165E3N1</accession>
<dbReference type="GeneID" id="63829657"/>
<proteinExistence type="predicted"/>
<evidence type="ECO:0000313" key="3">
    <source>
        <dbReference type="Proteomes" id="UP000076871"/>
    </source>
</evidence>
<dbReference type="InParanoid" id="A0A165E3N1"/>